<dbReference type="RefSeq" id="WP_161767649.1">
    <property type="nucleotide sequence ID" value="NZ_JAAATW010000003.1"/>
</dbReference>
<dbReference type="Pfam" id="PF01323">
    <property type="entry name" value="DSBA"/>
    <property type="match status" value="1"/>
</dbReference>
<sequence>MIRLDIFSDPVCPWCLIGKAYLDRALESRPNHPFQVQWHPFQLNPGMPQGGADHVEYLAAKFGGREKAIQAMLEVAEHAKRAGAEIDMEKVTRLPNTLDAHRLIHWAGIEGRQAAIVARLFRAHWRDGADIGDHATLAGLAGEVGMDGAAVARLLASEADADDIRARDADARRKGVTAVPTFLIAQHYVVSGAQPVEVWQQVIDELVEQAAQG</sequence>
<comment type="caution">
    <text evidence="2">The sequence shown here is derived from an EMBL/GenBank/DDBJ whole genome shotgun (WGS) entry which is preliminary data.</text>
</comment>
<evidence type="ECO:0000313" key="2">
    <source>
        <dbReference type="EMBL" id="NBE08589.1"/>
    </source>
</evidence>
<dbReference type="PANTHER" id="PTHR13887:SF41">
    <property type="entry name" value="THIOREDOXIN SUPERFAMILY PROTEIN"/>
    <property type="match status" value="1"/>
</dbReference>
<proteinExistence type="predicted"/>
<feature type="domain" description="DSBA-like thioredoxin" evidence="1">
    <location>
        <begin position="4"/>
        <end position="203"/>
    </location>
</feature>
<evidence type="ECO:0000313" key="3">
    <source>
        <dbReference type="Proteomes" id="UP001517376"/>
    </source>
</evidence>
<dbReference type="EMBL" id="JAAATW010000003">
    <property type="protein sequence ID" value="NBE08589.1"/>
    <property type="molecule type" value="Genomic_DNA"/>
</dbReference>
<evidence type="ECO:0000259" key="1">
    <source>
        <dbReference type="Pfam" id="PF01323"/>
    </source>
</evidence>
<name>A0ABW9Y7W6_9RHOB</name>
<dbReference type="Proteomes" id="UP001517376">
    <property type="component" value="Unassembled WGS sequence"/>
</dbReference>
<dbReference type="Gene3D" id="3.40.30.10">
    <property type="entry name" value="Glutaredoxin"/>
    <property type="match status" value="1"/>
</dbReference>
<organism evidence="2 3">
    <name type="scientific">Paragemmobacter ruber</name>
    <dbReference type="NCBI Taxonomy" id="1985673"/>
    <lineage>
        <taxon>Bacteria</taxon>
        <taxon>Pseudomonadati</taxon>
        <taxon>Pseudomonadota</taxon>
        <taxon>Alphaproteobacteria</taxon>
        <taxon>Rhodobacterales</taxon>
        <taxon>Paracoccaceae</taxon>
        <taxon>Paragemmobacter</taxon>
    </lineage>
</organism>
<dbReference type="SUPFAM" id="SSF52833">
    <property type="entry name" value="Thioredoxin-like"/>
    <property type="match status" value="1"/>
</dbReference>
<protein>
    <submittedName>
        <fullName evidence="2">Thioredoxin domain-containing protein</fullName>
    </submittedName>
</protein>
<accession>A0ABW9Y7W6</accession>
<gene>
    <name evidence="2" type="ORF">GU920_13695</name>
</gene>
<dbReference type="PANTHER" id="PTHR13887">
    <property type="entry name" value="GLUTATHIONE S-TRANSFERASE KAPPA"/>
    <property type="match status" value="1"/>
</dbReference>
<dbReference type="InterPro" id="IPR036249">
    <property type="entry name" value="Thioredoxin-like_sf"/>
</dbReference>
<dbReference type="InterPro" id="IPR001853">
    <property type="entry name" value="DSBA-like_thioredoxin_dom"/>
</dbReference>
<dbReference type="CDD" id="cd03024">
    <property type="entry name" value="DsbA_FrnE"/>
    <property type="match status" value="1"/>
</dbReference>
<keyword evidence="3" id="KW-1185">Reference proteome</keyword>
<reference evidence="3" key="1">
    <citation type="submission" date="2020-01" db="EMBL/GenBank/DDBJ databases">
        <title>Sphingomonas sp. strain CSW-10.</title>
        <authorList>
            <person name="Chen W.-M."/>
        </authorList>
    </citation>
    <scope>NUCLEOTIDE SEQUENCE [LARGE SCALE GENOMIC DNA]</scope>
    <source>
        <strain evidence="3">CCP-1</strain>
    </source>
</reference>